<feature type="compositionally biased region" description="Basic and acidic residues" evidence="1">
    <location>
        <begin position="103"/>
        <end position="114"/>
    </location>
</feature>
<dbReference type="EMBL" id="JAHOEI010000001">
    <property type="protein sequence ID" value="MBV3386244.1"/>
    <property type="molecule type" value="Genomic_DNA"/>
</dbReference>
<evidence type="ECO:0000313" key="2">
    <source>
        <dbReference type="EMBL" id="MBV3386244.1"/>
    </source>
</evidence>
<dbReference type="Proteomes" id="UP001196765">
    <property type="component" value="Unassembled WGS sequence"/>
</dbReference>
<gene>
    <name evidence="2" type="ORF">KSW82_00560</name>
</gene>
<evidence type="ECO:0000313" key="3">
    <source>
        <dbReference type="Proteomes" id="UP001196765"/>
    </source>
</evidence>
<evidence type="ECO:0000256" key="1">
    <source>
        <dbReference type="SAM" id="MobiDB-lite"/>
    </source>
</evidence>
<sequence length="259" mass="27869">MGIQTKKISTWLSANGQAVTNASKNSMIEAINANSLQMYDGVFIMYHRLSDGFPLAVRVSDWPALQAAGQIADGVLLVEGGKHVVIAPTEASAGLPWSSKPTKIKDSKGNDASKGDGVQISGVTTTGDRLTAFADFTGKANTAAIIKASTTTNITNTADYAPGFCNKYARANANGKGLLAGSWWLPSLAELALIWANFDKVNYALSKITGATQLQKTWYWSSTQGSADNAWYLFLSDGLMYAYYKFGQLRVRPVSAFLW</sequence>
<feature type="region of interest" description="Disordered" evidence="1">
    <location>
        <begin position="97"/>
        <end position="116"/>
    </location>
</feature>
<dbReference type="AlphaFoldDB" id="A0AAW4MYP2"/>
<reference evidence="2" key="1">
    <citation type="submission" date="2021-06" db="EMBL/GenBank/DDBJ databases">
        <title>Collection of gut derived symbiotic bacterial strains cultured from healthy donors.</title>
        <authorList>
            <person name="Lin H."/>
            <person name="Littmann E."/>
            <person name="Pamer E.G."/>
        </authorList>
    </citation>
    <scope>NUCLEOTIDE SEQUENCE</scope>
    <source>
        <strain evidence="2">MSK.21.74</strain>
    </source>
</reference>
<accession>A0AAW4MYP2</accession>
<proteinExistence type="predicted"/>
<dbReference type="RefSeq" id="WP_217743751.1">
    <property type="nucleotide sequence ID" value="NZ_JAHOEI010000001.1"/>
</dbReference>
<organism evidence="2 3">
    <name type="scientific">Segatella copri</name>
    <dbReference type="NCBI Taxonomy" id="165179"/>
    <lineage>
        <taxon>Bacteria</taxon>
        <taxon>Pseudomonadati</taxon>
        <taxon>Bacteroidota</taxon>
        <taxon>Bacteroidia</taxon>
        <taxon>Bacteroidales</taxon>
        <taxon>Prevotellaceae</taxon>
        <taxon>Segatella</taxon>
    </lineage>
</organism>
<name>A0AAW4MYP2_9BACT</name>
<comment type="caution">
    <text evidence="2">The sequence shown here is derived from an EMBL/GenBank/DDBJ whole genome shotgun (WGS) entry which is preliminary data.</text>
</comment>
<protein>
    <submittedName>
        <fullName evidence="2">DUF1566 domain-containing protein</fullName>
    </submittedName>
</protein>